<feature type="compositionally biased region" description="Acidic residues" evidence="1">
    <location>
        <begin position="215"/>
        <end position="226"/>
    </location>
</feature>
<dbReference type="WBParaSite" id="jg13677">
    <property type="protein sequence ID" value="jg13677"/>
    <property type="gene ID" value="jg13677"/>
</dbReference>
<organism evidence="2 3">
    <name type="scientific">Ditylenchus dipsaci</name>
    <dbReference type="NCBI Taxonomy" id="166011"/>
    <lineage>
        <taxon>Eukaryota</taxon>
        <taxon>Metazoa</taxon>
        <taxon>Ecdysozoa</taxon>
        <taxon>Nematoda</taxon>
        <taxon>Chromadorea</taxon>
        <taxon>Rhabditida</taxon>
        <taxon>Tylenchina</taxon>
        <taxon>Tylenchomorpha</taxon>
        <taxon>Sphaerularioidea</taxon>
        <taxon>Anguinidae</taxon>
        <taxon>Anguininae</taxon>
        <taxon>Ditylenchus</taxon>
    </lineage>
</organism>
<reference evidence="3" key="1">
    <citation type="submission" date="2022-11" db="UniProtKB">
        <authorList>
            <consortium name="WormBaseParasite"/>
        </authorList>
    </citation>
    <scope>IDENTIFICATION</scope>
</reference>
<dbReference type="AlphaFoldDB" id="A0A915CYP5"/>
<feature type="region of interest" description="Disordered" evidence="1">
    <location>
        <begin position="212"/>
        <end position="245"/>
    </location>
</feature>
<evidence type="ECO:0000313" key="2">
    <source>
        <dbReference type="Proteomes" id="UP000887574"/>
    </source>
</evidence>
<name>A0A915CYP5_9BILA</name>
<evidence type="ECO:0000256" key="1">
    <source>
        <dbReference type="SAM" id="MobiDB-lite"/>
    </source>
</evidence>
<feature type="compositionally biased region" description="Acidic residues" evidence="1">
    <location>
        <begin position="236"/>
        <end position="245"/>
    </location>
</feature>
<protein>
    <submittedName>
        <fullName evidence="3">Uncharacterized protein</fullName>
    </submittedName>
</protein>
<feature type="region of interest" description="Disordered" evidence="1">
    <location>
        <begin position="1"/>
        <end position="30"/>
    </location>
</feature>
<accession>A0A915CYP5</accession>
<feature type="compositionally biased region" description="Polar residues" evidence="1">
    <location>
        <begin position="1"/>
        <end position="10"/>
    </location>
</feature>
<evidence type="ECO:0000313" key="3">
    <source>
        <dbReference type="WBParaSite" id="jg13677"/>
    </source>
</evidence>
<sequence length="473" mass="54101">MENMENLQQMKNSNNNSVSRKRSRKDGQRGLSRFIVDGKCSYKDPNTQMVCGYSQTPSNIARSTGDASIPVISSGRTRAQRLLTLLSATSTLQVCFVEKDYFKQLLGMIPGFVMPSRRQLNEMMESELQKMQKNLLQLIKDSPGLAMSADIGSTRNNKHSFLLIMAISMTSRSLVLCRWRSTLSLCEPVIQEFILRSTVAQEDEFTLQLQRENALEDADEEEEEDRGIDIRYNSDQLEDEEGDDEESLQEDLFAKLRHIDCSAHRLQIPSKMSTRRKEVRFRPHEKRHDDARPLMNFTIRLQEESSPTISLLLPGLNSILEEYKKITPNELVKSLSQNIRTRFAEVWTSSLFEAASSLDYRTLPFILKEKTEAEIGKTLKKMYLTRFSSNEDVTAEDRTDAQEEVEENDLFGVGSSASWALEPAPNSLEMEIAVYFDKAKSWGIGKKGSTWSFWKFHGQHIDKKVFGQLAMNL</sequence>
<dbReference type="Proteomes" id="UP000887574">
    <property type="component" value="Unplaced"/>
</dbReference>
<proteinExistence type="predicted"/>
<keyword evidence="2" id="KW-1185">Reference proteome</keyword>